<keyword evidence="3" id="KW-1185">Reference proteome</keyword>
<name>A0ABN4VIB5_9ACTN</name>
<reference evidence="2 3" key="1">
    <citation type="submission" date="2016-05" db="EMBL/GenBank/DDBJ databases">
        <authorList>
            <person name="Gu J."/>
        </authorList>
    </citation>
    <scope>NUCLEOTIDE SEQUENCE [LARGE SCALE GENOMIC DNA]</scope>
    <source>
        <strain evidence="2 3">ACCC40021</strain>
    </source>
</reference>
<proteinExistence type="predicted"/>
<feature type="region of interest" description="Disordered" evidence="1">
    <location>
        <begin position="1"/>
        <end position="50"/>
    </location>
</feature>
<sequence>MQRLPLAAERDRGRGHRAGAQLLAAAGRGESGTTQVDRTESGDRQAQGGADAVDTLADGGVEAVGTETPLVRCDLAAV</sequence>
<protein>
    <submittedName>
        <fullName evidence="2">Uncharacterized protein</fullName>
    </submittedName>
</protein>
<evidence type="ECO:0000313" key="3">
    <source>
        <dbReference type="Proteomes" id="UP000187191"/>
    </source>
</evidence>
<dbReference type="Proteomes" id="UP000187191">
    <property type="component" value="Chromosome"/>
</dbReference>
<evidence type="ECO:0000256" key="1">
    <source>
        <dbReference type="SAM" id="MobiDB-lite"/>
    </source>
</evidence>
<organism evidence="2 3">
    <name type="scientific">Streptomyces alfalfae</name>
    <dbReference type="NCBI Taxonomy" id="1642299"/>
    <lineage>
        <taxon>Bacteria</taxon>
        <taxon>Bacillati</taxon>
        <taxon>Actinomycetota</taxon>
        <taxon>Actinomycetes</taxon>
        <taxon>Kitasatosporales</taxon>
        <taxon>Streptomycetaceae</taxon>
        <taxon>Streptomyces</taxon>
    </lineage>
</organism>
<dbReference type="EMBL" id="CP015588">
    <property type="protein sequence ID" value="APY84845.1"/>
    <property type="molecule type" value="Genomic_DNA"/>
</dbReference>
<feature type="compositionally biased region" description="Low complexity" evidence="1">
    <location>
        <begin position="18"/>
        <end position="28"/>
    </location>
</feature>
<gene>
    <name evidence="2" type="ORF">A7J05_02940</name>
</gene>
<evidence type="ECO:0000313" key="2">
    <source>
        <dbReference type="EMBL" id="APY84845.1"/>
    </source>
</evidence>
<accession>A0ABN4VIB5</accession>